<dbReference type="Pfam" id="PF19053">
    <property type="entry name" value="EccD"/>
    <property type="match status" value="1"/>
</dbReference>
<feature type="transmembrane region" description="Helical" evidence="7">
    <location>
        <begin position="170"/>
        <end position="193"/>
    </location>
</feature>
<evidence type="ECO:0000256" key="7">
    <source>
        <dbReference type="SAM" id="Phobius"/>
    </source>
</evidence>
<comment type="caution">
    <text evidence="9">The sequence shown here is derived from an EMBL/GenBank/DDBJ whole genome shotgun (WGS) entry which is preliminary data.</text>
</comment>
<evidence type="ECO:0000256" key="6">
    <source>
        <dbReference type="ARBA" id="ARBA00023136"/>
    </source>
</evidence>
<sequence length="457" mass="45726">MPTPADTGHSGAFCRIRLAAPGVQVDLSVPSAVPLARLLPMLLRQAGQADTDAAGWALSTAEADRLDPGASLAEAGVSEGGLLVLHRATERTAPPVYDDVVELIAQTGGTRPWGTRELRITCAVLVGVALLGALAALATARGVLPGALAGGLACLLLATSWALSRAANDLAAATLAAALAVPSAAVCAAELLGGGWGRGHLLLAGAVVLFVAAVGPAVVGGGDHVFAALGITGLAAGLGALIAILTAARPASAAAVVAPLALAATTLLPALALRSARLPRQPLPRSAQDLTAVPGQLDLQRATEQIDRARRLLSGLLAGCQAVVAAGVLVLAADPSVWSRLLAGVLALLAVLRGRLFRDREQVAVAAVTGTITVLAGAAILISRLAGHPALLVGILAPILAAVALLAAIIGGFAGRRQASPRLARGLDAIETALMLSVVPLALAVWDVYRALMDLRA</sequence>
<gene>
    <name evidence="9" type="primary">eccD</name>
    <name evidence="9" type="ORF">ACFFHU_00160</name>
</gene>
<organism evidence="9 10">
    <name type="scientific">Plantactinospora siamensis</name>
    <dbReference type="NCBI Taxonomy" id="555372"/>
    <lineage>
        <taxon>Bacteria</taxon>
        <taxon>Bacillati</taxon>
        <taxon>Actinomycetota</taxon>
        <taxon>Actinomycetes</taxon>
        <taxon>Micromonosporales</taxon>
        <taxon>Micromonosporaceae</taxon>
        <taxon>Plantactinospora</taxon>
    </lineage>
</organism>
<reference evidence="9 10" key="1">
    <citation type="submission" date="2024-09" db="EMBL/GenBank/DDBJ databases">
        <authorList>
            <person name="Sun Q."/>
            <person name="Mori K."/>
        </authorList>
    </citation>
    <scope>NUCLEOTIDE SEQUENCE [LARGE SCALE GENOMIC DNA]</scope>
    <source>
        <strain evidence="9 10">TBRC 2205</strain>
    </source>
</reference>
<dbReference type="EMBL" id="JBHLUE010000001">
    <property type="protein sequence ID" value="MFC0562596.1"/>
    <property type="molecule type" value="Genomic_DNA"/>
</dbReference>
<keyword evidence="4 7" id="KW-0812">Transmembrane</keyword>
<evidence type="ECO:0000256" key="1">
    <source>
        <dbReference type="ARBA" id="ARBA00004651"/>
    </source>
</evidence>
<dbReference type="Pfam" id="PF08817">
    <property type="entry name" value="YukD"/>
    <property type="match status" value="1"/>
</dbReference>
<dbReference type="RefSeq" id="WP_377352644.1">
    <property type="nucleotide sequence ID" value="NZ_JBHMEF010000027.1"/>
</dbReference>
<evidence type="ECO:0000259" key="8">
    <source>
        <dbReference type="Pfam" id="PF19053"/>
    </source>
</evidence>
<protein>
    <submittedName>
        <fullName evidence="9">Type VII secretion integral membrane protein EccD</fullName>
    </submittedName>
</protein>
<evidence type="ECO:0000256" key="3">
    <source>
        <dbReference type="ARBA" id="ARBA00022475"/>
    </source>
</evidence>
<evidence type="ECO:0000313" key="9">
    <source>
        <dbReference type="EMBL" id="MFC0562596.1"/>
    </source>
</evidence>
<feature type="transmembrane region" description="Helical" evidence="7">
    <location>
        <begin position="426"/>
        <end position="446"/>
    </location>
</feature>
<dbReference type="Gene3D" id="3.10.20.90">
    <property type="entry name" value="Phosphatidylinositol 3-kinase Catalytic Subunit, Chain A, domain 1"/>
    <property type="match status" value="1"/>
</dbReference>
<keyword evidence="6 7" id="KW-0472">Membrane</keyword>
<feature type="transmembrane region" description="Helical" evidence="7">
    <location>
        <begin position="337"/>
        <end position="356"/>
    </location>
</feature>
<evidence type="ECO:0000256" key="4">
    <source>
        <dbReference type="ARBA" id="ARBA00022692"/>
    </source>
</evidence>
<evidence type="ECO:0000256" key="5">
    <source>
        <dbReference type="ARBA" id="ARBA00022989"/>
    </source>
</evidence>
<feature type="transmembrane region" description="Helical" evidence="7">
    <location>
        <begin position="312"/>
        <end position="331"/>
    </location>
</feature>
<feature type="transmembrane region" description="Helical" evidence="7">
    <location>
        <begin position="143"/>
        <end position="163"/>
    </location>
</feature>
<feature type="transmembrane region" description="Helical" evidence="7">
    <location>
        <begin position="391"/>
        <end position="414"/>
    </location>
</feature>
<evidence type="ECO:0000313" key="10">
    <source>
        <dbReference type="Proteomes" id="UP001589894"/>
    </source>
</evidence>
<feature type="transmembrane region" description="Helical" evidence="7">
    <location>
        <begin position="199"/>
        <end position="219"/>
    </location>
</feature>
<feature type="transmembrane region" description="Helical" evidence="7">
    <location>
        <begin position="363"/>
        <end position="385"/>
    </location>
</feature>
<name>A0ABV6NPH4_9ACTN</name>
<dbReference type="InterPro" id="IPR044049">
    <property type="entry name" value="EccD_transm"/>
</dbReference>
<comment type="similarity">
    <text evidence="2">Belongs to the EccD/Snm4 family.</text>
</comment>
<keyword evidence="10" id="KW-1185">Reference proteome</keyword>
<evidence type="ECO:0000256" key="2">
    <source>
        <dbReference type="ARBA" id="ARBA00006162"/>
    </source>
</evidence>
<accession>A0ABV6NPH4</accession>
<feature type="transmembrane region" description="Helical" evidence="7">
    <location>
        <begin position="226"/>
        <end position="247"/>
    </location>
</feature>
<dbReference type="InterPro" id="IPR024962">
    <property type="entry name" value="YukD-like"/>
</dbReference>
<keyword evidence="3" id="KW-1003">Cell membrane</keyword>
<comment type="subcellular location">
    <subcellularLocation>
        <location evidence="1">Cell membrane</location>
        <topology evidence="1">Multi-pass membrane protein</topology>
    </subcellularLocation>
</comment>
<feature type="transmembrane region" description="Helical" evidence="7">
    <location>
        <begin position="118"/>
        <end position="137"/>
    </location>
</feature>
<feature type="domain" description="EccD-like transmembrane" evidence="8">
    <location>
        <begin position="119"/>
        <end position="454"/>
    </location>
</feature>
<feature type="transmembrane region" description="Helical" evidence="7">
    <location>
        <begin position="253"/>
        <end position="273"/>
    </location>
</feature>
<dbReference type="Proteomes" id="UP001589894">
    <property type="component" value="Unassembled WGS sequence"/>
</dbReference>
<dbReference type="InterPro" id="IPR006707">
    <property type="entry name" value="T7SS_EccD"/>
</dbReference>
<proteinExistence type="inferred from homology"/>
<dbReference type="NCBIfam" id="TIGR03920">
    <property type="entry name" value="T7SS_EccD"/>
    <property type="match status" value="1"/>
</dbReference>
<dbReference type="PIRSF" id="PIRSF017804">
    <property type="entry name" value="Secretion_EccD1"/>
    <property type="match status" value="1"/>
</dbReference>
<keyword evidence="5 7" id="KW-1133">Transmembrane helix</keyword>